<gene>
    <name evidence="2" type="ORF">THAOC_26560</name>
</gene>
<evidence type="ECO:0000313" key="3">
    <source>
        <dbReference type="Proteomes" id="UP000266841"/>
    </source>
</evidence>
<organism evidence="2 3">
    <name type="scientific">Thalassiosira oceanica</name>
    <name type="common">Marine diatom</name>
    <dbReference type="NCBI Taxonomy" id="159749"/>
    <lineage>
        <taxon>Eukaryota</taxon>
        <taxon>Sar</taxon>
        <taxon>Stramenopiles</taxon>
        <taxon>Ochrophyta</taxon>
        <taxon>Bacillariophyta</taxon>
        <taxon>Coscinodiscophyceae</taxon>
        <taxon>Thalassiosirophycidae</taxon>
        <taxon>Thalassiosirales</taxon>
        <taxon>Thalassiosiraceae</taxon>
        <taxon>Thalassiosira</taxon>
    </lineage>
</organism>
<comment type="caution">
    <text evidence="2">The sequence shown here is derived from an EMBL/GenBank/DDBJ whole genome shotgun (WGS) entry which is preliminary data.</text>
</comment>
<reference evidence="2 3" key="1">
    <citation type="journal article" date="2012" name="Genome Biol.">
        <title>Genome and low-iron response of an oceanic diatom adapted to chronic iron limitation.</title>
        <authorList>
            <person name="Lommer M."/>
            <person name="Specht M."/>
            <person name="Roy A.S."/>
            <person name="Kraemer L."/>
            <person name="Andreson R."/>
            <person name="Gutowska M.A."/>
            <person name="Wolf J."/>
            <person name="Bergner S.V."/>
            <person name="Schilhabel M.B."/>
            <person name="Klostermeier U.C."/>
            <person name="Beiko R.G."/>
            <person name="Rosenstiel P."/>
            <person name="Hippler M."/>
            <person name="Laroche J."/>
        </authorList>
    </citation>
    <scope>NUCLEOTIDE SEQUENCE [LARGE SCALE GENOMIC DNA]</scope>
    <source>
        <strain evidence="2 3">CCMP1005</strain>
    </source>
</reference>
<dbReference type="EMBL" id="AGNL01036749">
    <property type="protein sequence ID" value="EJK53912.1"/>
    <property type="molecule type" value="Genomic_DNA"/>
</dbReference>
<protein>
    <submittedName>
        <fullName evidence="2">Uncharacterized protein</fullName>
    </submittedName>
</protein>
<name>K0S4T1_THAOC</name>
<feature type="compositionally biased region" description="Basic and acidic residues" evidence="1">
    <location>
        <begin position="37"/>
        <end position="53"/>
    </location>
</feature>
<feature type="region of interest" description="Disordered" evidence="1">
    <location>
        <begin position="87"/>
        <end position="109"/>
    </location>
</feature>
<evidence type="ECO:0000256" key="1">
    <source>
        <dbReference type="SAM" id="MobiDB-lite"/>
    </source>
</evidence>
<feature type="compositionally biased region" description="Basic and acidic residues" evidence="1">
    <location>
        <begin position="95"/>
        <end position="109"/>
    </location>
</feature>
<accession>K0S4T1</accession>
<proteinExistence type="predicted"/>
<keyword evidence="3" id="KW-1185">Reference proteome</keyword>
<dbReference type="Proteomes" id="UP000266841">
    <property type="component" value="Unassembled WGS sequence"/>
</dbReference>
<sequence>MMRPSSLQSAAPRRKAALTITDKDGNVINLTGNGSSKAEERPAEAEGGEETKGGDGAVEEVTKGVSSLQVAAKKDNSLLEAAKAAIAAGGAKQAQEAERKRKEEEEAAR</sequence>
<feature type="non-terminal residue" evidence="2">
    <location>
        <position position="109"/>
    </location>
</feature>
<feature type="region of interest" description="Disordered" evidence="1">
    <location>
        <begin position="1"/>
        <end position="57"/>
    </location>
</feature>
<dbReference type="AlphaFoldDB" id="K0S4T1"/>
<evidence type="ECO:0000313" key="2">
    <source>
        <dbReference type="EMBL" id="EJK53912.1"/>
    </source>
</evidence>